<accession>A0A6J4NU04</accession>
<reference evidence="1" key="1">
    <citation type="submission" date="2020-02" db="EMBL/GenBank/DDBJ databases">
        <authorList>
            <person name="Meier V. D."/>
        </authorList>
    </citation>
    <scope>NUCLEOTIDE SEQUENCE</scope>
    <source>
        <strain evidence="1">AVDCRST_MAG55</strain>
    </source>
</reference>
<name>A0A6J4NU04_9ACTN</name>
<dbReference type="AlphaFoldDB" id="A0A6J4NU04"/>
<evidence type="ECO:0000313" key="1">
    <source>
        <dbReference type="EMBL" id="CAA9391665.1"/>
    </source>
</evidence>
<dbReference type="EMBL" id="CADCUZ010000008">
    <property type="protein sequence ID" value="CAA9391665.1"/>
    <property type="molecule type" value="Genomic_DNA"/>
</dbReference>
<organism evidence="1">
    <name type="scientific">uncultured Rubrobacteraceae bacterium</name>
    <dbReference type="NCBI Taxonomy" id="349277"/>
    <lineage>
        <taxon>Bacteria</taxon>
        <taxon>Bacillati</taxon>
        <taxon>Actinomycetota</taxon>
        <taxon>Rubrobacteria</taxon>
        <taxon>Rubrobacterales</taxon>
        <taxon>Rubrobacteraceae</taxon>
        <taxon>environmental samples</taxon>
    </lineage>
</organism>
<proteinExistence type="predicted"/>
<gene>
    <name evidence="1" type="ORF">AVDCRST_MAG55-129</name>
</gene>
<protein>
    <submittedName>
        <fullName evidence="1">Uncharacterized protein</fullName>
    </submittedName>
</protein>
<sequence length="39" mass="4316">MRRHIHPEIPSGNPVVEGSWWISCSGLGEDPIQLLTVGF</sequence>